<accession>D0WHV0</accession>
<evidence type="ECO:0000313" key="3">
    <source>
        <dbReference type="EMBL" id="EEZ60897.1"/>
    </source>
</evidence>
<dbReference type="eggNOG" id="COG3022">
    <property type="taxonomic scope" value="Bacteria"/>
</dbReference>
<dbReference type="HOGENOM" id="CLU_061989_1_0_11"/>
<comment type="similarity">
    <text evidence="1">Belongs to the UPF0246 family.</text>
</comment>
<dbReference type="Proteomes" id="UP000006001">
    <property type="component" value="Unassembled WGS sequence"/>
</dbReference>
<keyword evidence="4" id="KW-1185">Reference proteome</keyword>
<evidence type="ECO:0000256" key="1">
    <source>
        <dbReference type="HAMAP-Rule" id="MF_00652"/>
    </source>
</evidence>
<comment type="caution">
    <text evidence="3">The sequence shown here is derived from an EMBL/GenBank/DDBJ whole genome shotgun (WGS) entry which is preliminary data.</text>
</comment>
<dbReference type="PANTHER" id="PTHR30283">
    <property type="entry name" value="PEROXIDE STRESS RESPONSE PROTEIN YAAA"/>
    <property type="match status" value="1"/>
</dbReference>
<dbReference type="Pfam" id="PF03883">
    <property type="entry name" value="H2O2_YaaD"/>
    <property type="match status" value="2"/>
</dbReference>
<feature type="region of interest" description="Disordered" evidence="2">
    <location>
        <begin position="152"/>
        <end position="209"/>
    </location>
</feature>
<dbReference type="AlphaFoldDB" id="D0WHV0"/>
<dbReference type="EMBL" id="ACUX02000014">
    <property type="protein sequence ID" value="EEZ60897.1"/>
    <property type="molecule type" value="Genomic_DNA"/>
</dbReference>
<gene>
    <name evidence="3" type="ORF">HMPREF0762_01422</name>
</gene>
<evidence type="ECO:0000313" key="4">
    <source>
        <dbReference type="Proteomes" id="UP000006001"/>
    </source>
</evidence>
<organism evidence="3 4">
    <name type="scientific">Slackia exigua (strain ATCC 700122 / DSM 15923 / CIP 105133 / JCM 11022 / KCTC 5966 / S-7)</name>
    <dbReference type="NCBI Taxonomy" id="649764"/>
    <lineage>
        <taxon>Bacteria</taxon>
        <taxon>Bacillati</taxon>
        <taxon>Actinomycetota</taxon>
        <taxon>Coriobacteriia</taxon>
        <taxon>Eggerthellales</taxon>
        <taxon>Eggerthellaceae</taxon>
        <taxon>Slackia</taxon>
    </lineage>
</organism>
<sequence>MKRSDALACATVPLYERQARRILSWLRGLALDEAQALWKCSDALARESYSIVHASIPGRDLTPAILAYDGIAFKHMAPAVFDEDELAYVQEHLVILSGLYGALRPLDGIVSYRLEMGAKARIDGTRDLYDFWADKPYRMVVGEVPPCLDSSGAKASAAPPIPASTAGSKPSGAKASVGQDPSESERSLRPSELERFSRSQDARGEAPSPDACGCTIVNLASKEYSRVVERFLSPRDRLVNCTFAEVGNEGKFVQKGVRCKMARGEMVRFMASRRISDPLELTAFDALGYRFDAASSAPDSLVFLRE</sequence>
<dbReference type="PANTHER" id="PTHR30283:SF4">
    <property type="entry name" value="PEROXIDE STRESS RESISTANCE PROTEIN YAAA"/>
    <property type="match status" value="1"/>
</dbReference>
<dbReference type="GO" id="GO:0033194">
    <property type="term" value="P:response to hydroperoxide"/>
    <property type="evidence" value="ECO:0007669"/>
    <property type="project" value="TreeGrafter"/>
</dbReference>
<dbReference type="HAMAP" id="MF_00652">
    <property type="entry name" value="UPF0246"/>
    <property type="match status" value="1"/>
</dbReference>
<evidence type="ECO:0000256" key="2">
    <source>
        <dbReference type="SAM" id="MobiDB-lite"/>
    </source>
</evidence>
<dbReference type="GO" id="GO:0005829">
    <property type="term" value="C:cytosol"/>
    <property type="evidence" value="ECO:0007669"/>
    <property type="project" value="TreeGrafter"/>
</dbReference>
<dbReference type="STRING" id="649764.HMPREF0762_01422"/>
<feature type="compositionally biased region" description="Low complexity" evidence="2">
    <location>
        <begin position="152"/>
        <end position="168"/>
    </location>
</feature>
<feature type="compositionally biased region" description="Basic and acidic residues" evidence="2">
    <location>
        <begin position="183"/>
        <end position="204"/>
    </location>
</feature>
<proteinExistence type="inferred from homology"/>
<reference evidence="3" key="1">
    <citation type="submission" date="2009-10" db="EMBL/GenBank/DDBJ databases">
        <authorList>
            <person name="Weinstock G."/>
            <person name="Sodergren E."/>
            <person name="Clifton S."/>
            <person name="Fulton L."/>
            <person name="Fulton B."/>
            <person name="Courtney L."/>
            <person name="Fronick C."/>
            <person name="Harrison M."/>
            <person name="Strong C."/>
            <person name="Farmer C."/>
            <person name="Delahaunty K."/>
            <person name="Markovic C."/>
            <person name="Hall O."/>
            <person name="Minx P."/>
            <person name="Tomlinson C."/>
            <person name="Mitreva M."/>
            <person name="Nelson J."/>
            <person name="Hou S."/>
            <person name="Wollam A."/>
            <person name="Pepin K.H."/>
            <person name="Johnson M."/>
            <person name="Bhonagiri V."/>
            <person name="Nash W.E."/>
            <person name="Warren W."/>
            <person name="Chinwalla A."/>
            <person name="Mardis E.R."/>
            <person name="Wilson R.K."/>
        </authorList>
    </citation>
    <scope>NUCLEOTIDE SEQUENCE [LARGE SCALE GENOMIC DNA]</scope>
    <source>
        <strain evidence="3">ATCC 700122</strain>
    </source>
</reference>
<protein>
    <recommendedName>
        <fullName evidence="1">UPF0246 protein HMPREF0762_01422</fullName>
    </recommendedName>
</protein>
<dbReference type="InterPro" id="IPR005583">
    <property type="entry name" value="YaaA"/>
</dbReference>
<name>D0WHV0_SLAES</name>